<reference evidence="11 12" key="1">
    <citation type="submission" date="2018-08" db="EMBL/GenBank/DDBJ databases">
        <title>A genome reference for cultivated species of the human gut microbiota.</title>
        <authorList>
            <person name="Zou Y."/>
            <person name="Xue W."/>
            <person name="Luo G."/>
        </authorList>
    </citation>
    <scope>NUCLEOTIDE SEQUENCE [LARGE SCALE GENOMIC DNA]</scope>
    <source>
        <strain evidence="11 12">AF25-11</strain>
    </source>
</reference>
<feature type="binding site" evidence="10">
    <location>
        <position position="249"/>
    </location>
    <ligand>
        <name>Mn(2+)</name>
        <dbReference type="ChEBI" id="CHEBI:29035"/>
    </ligand>
</feature>
<dbReference type="RefSeq" id="WP_118397474.1">
    <property type="nucleotide sequence ID" value="NZ_QRUK01000004.1"/>
</dbReference>
<dbReference type="HAMAP" id="MF_01470">
    <property type="entry name" value="Cas1"/>
    <property type="match status" value="1"/>
</dbReference>
<dbReference type="NCBIfam" id="TIGR03640">
    <property type="entry name" value="cas1_DVULG"/>
    <property type="match status" value="1"/>
</dbReference>
<dbReference type="EMBL" id="QRUK01000004">
    <property type="protein sequence ID" value="RGR60301.1"/>
    <property type="molecule type" value="Genomic_DNA"/>
</dbReference>
<evidence type="ECO:0000313" key="11">
    <source>
        <dbReference type="EMBL" id="RGR60301.1"/>
    </source>
</evidence>
<dbReference type="CDD" id="cd09721">
    <property type="entry name" value="Cas1_I-C"/>
    <property type="match status" value="1"/>
</dbReference>
<protein>
    <recommendedName>
        <fullName evidence="10">CRISPR-associated endonuclease Cas1</fullName>
        <ecNumber evidence="10">3.1.-.-</ecNumber>
    </recommendedName>
</protein>
<dbReference type="GO" id="GO:0016787">
    <property type="term" value="F:hydrolase activity"/>
    <property type="evidence" value="ECO:0007669"/>
    <property type="project" value="UniProtKB-KW"/>
</dbReference>
<dbReference type="GO" id="GO:0003677">
    <property type="term" value="F:DNA binding"/>
    <property type="evidence" value="ECO:0007669"/>
    <property type="project" value="UniProtKB-KW"/>
</dbReference>
<dbReference type="InterPro" id="IPR002729">
    <property type="entry name" value="CRISPR-assoc_Cas1"/>
</dbReference>
<dbReference type="GO" id="GO:0051607">
    <property type="term" value="P:defense response to virus"/>
    <property type="evidence" value="ECO:0007669"/>
    <property type="project" value="UniProtKB-UniRule"/>
</dbReference>
<evidence type="ECO:0000256" key="9">
    <source>
        <dbReference type="ARBA" id="ARBA00038592"/>
    </source>
</evidence>
<name>A0A412F431_9FIRM</name>
<organism evidence="11 12">
    <name type="scientific">Dorea formicigenerans</name>
    <dbReference type="NCBI Taxonomy" id="39486"/>
    <lineage>
        <taxon>Bacteria</taxon>
        <taxon>Bacillati</taxon>
        <taxon>Bacillota</taxon>
        <taxon>Clostridia</taxon>
        <taxon>Lachnospirales</taxon>
        <taxon>Lachnospiraceae</taxon>
        <taxon>Dorea</taxon>
    </lineage>
</organism>
<dbReference type="Proteomes" id="UP000283652">
    <property type="component" value="Unassembled WGS sequence"/>
</dbReference>
<evidence type="ECO:0000256" key="4">
    <source>
        <dbReference type="ARBA" id="ARBA00022801"/>
    </source>
</evidence>
<evidence type="ECO:0000256" key="7">
    <source>
        <dbReference type="ARBA" id="ARBA00023125"/>
    </source>
</evidence>
<dbReference type="InterPro" id="IPR042206">
    <property type="entry name" value="CRISPR-assoc_Cas1_C"/>
</dbReference>
<keyword evidence="5 10" id="KW-0460">Magnesium</keyword>
<evidence type="ECO:0000256" key="8">
    <source>
        <dbReference type="ARBA" id="ARBA00023211"/>
    </source>
</evidence>
<comment type="similarity">
    <text evidence="10">Belongs to the CRISPR-associated endonuclease Cas1 family.</text>
</comment>
<dbReference type="InterPro" id="IPR019856">
    <property type="entry name" value="CRISPR-assoc_Cas1_DVULG"/>
</dbReference>
<comment type="function">
    <text evidence="10">CRISPR (clustered regularly interspaced short palindromic repeat), is an adaptive immune system that provides protection against mobile genetic elements (viruses, transposable elements and conjugative plasmids). CRISPR clusters contain spacers, sequences complementary to antecedent mobile elements, and target invading nucleic acids. CRISPR clusters are transcribed and processed into CRISPR RNA (crRNA). Acts as a dsDNA endonuclease. Involved in the integration of spacer DNA into the CRISPR cassette.</text>
</comment>
<dbReference type="EC" id="3.1.-.-" evidence="10"/>
<evidence type="ECO:0000313" key="12">
    <source>
        <dbReference type="Proteomes" id="UP000283652"/>
    </source>
</evidence>
<evidence type="ECO:0000256" key="5">
    <source>
        <dbReference type="ARBA" id="ARBA00022842"/>
    </source>
</evidence>
<dbReference type="PANTHER" id="PTHR34353">
    <property type="entry name" value="CRISPR-ASSOCIATED ENDONUCLEASE CAS1 1"/>
    <property type="match status" value="1"/>
</dbReference>
<evidence type="ECO:0000256" key="1">
    <source>
        <dbReference type="ARBA" id="ARBA00022722"/>
    </source>
</evidence>
<comment type="cofactor">
    <cofactor evidence="10">
        <name>Mg(2+)</name>
        <dbReference type="ChEBI" id="CHEBI:18420"/>
    </cofactor>
    <cofactor evidence="10">
        <name>Mn(2+)</name>
        <dbReference type="ChEBI" id="CHEBI:29035"/>
    </cofactor>
</comment>
<evidence type="ECO:0000256" key="3">
    <source>
        <dbReference type="ARBA" id="ARBA00022759"/>
    </source>
</evidence>
<comment type="caution">
    <text evidence="11">The sequence shown here is derived from an EMBL/GenBank/DDBJ whole genome shotgun (WGS) entry which is preliminary data.</text>
</comment>
<dbReference type="GO" id="GO:0004520">
    <property type="term" value="F:DNA endonuclease activity"/>
    <property type="evidence" value="ECO:0007669"/>
    <property type="project" value="InterPro"/>
</dbReference>
<dbReference type="Gene3D" id="3.100.10.20">
    <property type="entry name" value="CRISPR-associated endonuclease Cas1, N-terminal domain"/>
    <property type="match status" value="1"/>
</dbReference>
<accession>A0A412F431</accession>
<dbReference type="NCBIfam" id="TIGR00287">
    <property type="entry name" value="cas1"/>
    <property type="match status" value="1"/>
</dbReference>
<keyword evidence="1 10" id="KW-0540">Nuclease</keyword>
<proteinExistence type="inferred from homology"/>
<keyword evidence="7 10" id="KW-0238">DNA-binding</keyword>
<dbReference type="GO" id="GO:0046872">
    <property type="term" value="F:metal ion binding"/>
    <property type="evidence" value="ECO:0007669"/>
    <property type="project" value="UniProtKB-UniRule"/>
</dbReference>
<comment type="subunit">
    <text evidence="9 10">Homodimer, forms a heterotetramer with a Cas2 homodimer.</text>
</comment>
<feature type="binding site" evidence="10">
    <location>
        <position position="234"/>
    </location>
    <ligand>
        <name>Mn(2+)</name>
        <dbReference type="ChEBI" id="CHEBI:29035"/>
    </ligand>
</feature>
<dbReference type="AlphaFoldDB" id="A0A412F431"/>
<dbReference type="GO" id="GO:0043571">
    <property type="term" value="P:maintenance of CRISPR repeat elements"/>
    <property type="evidence" value="ECO:0007669"/>
    <property type="project" value="UniProtKB-UniRule"/>
</dbReference>
<keyword evidence="6 10" id="KW-0051">Antiviral defense</keyword>
<gene>
    <name evidence="11" type="primary">cas1c</name>
    <name evidence="10" type="synonym">cas1</name>
    <name evidence="11" type="ORF">DWY33_03645</name>
</gene>
<keyword evidence="4 10" id="KW-0378">Hydrolase</keyword>
<sequence>MKRLLNTLYVTSGNKYLSLDGENVVVLEEQKEIGRIPLHNLQAIITFGYTGASPALMGVCAQRNIDLSFMSGNGRFLARVTGEVKGNVTLRKQQYRISDNRDESVHIARNFILGKVYNSRWILERSARDYALRLDVETIKKKSAFLAQSMGKIRECENAEELLGLEGEAASVYFSIFDDLILQQKDDFYFRGRNKRPPLDNVNAMLSFGYSLLAGICGGALEAVGLDPYVGFFHTDRPGRMSLALDLMEEFRGIMVDRFVLTLINKKIMKEKYFIRKENDAVIMTDEGRKVFLSAWQSKKQETIKHPFIDEKIEWGMAPYVQSMLLARCLRGDLDEYPPFFWK</sequence>
<keyword evidence="8 10" id="KW-0464">Manganese</keyword>
<keyword evidence="2 10" id="KW-0479">Metal-binding</keyword>
<dbReference type="Pfam" id="PF01867">
    <property type="entry name" value="Cas_Cas1"/>
    <property type="match status" value="1"/>
</dbReference>
<feature type="binding site" evidence="10">
    <location>
        <position position="166"/>
    </location>
    <ligand>
        <name>Mn(2+)</name>
        <dbReference type="ChEBI" id="CHEBI:29035"/>
    </ligand>
</feature>
<dbReference type="Gene3D" id="1.20.120.920">
    <property type="entry name" value="CRISPR-associated endonuclease Cas1, C-terminal domain"/>
    <property type="match status" value="1"/>
</dbReference>
<evidence type="ECO:0000256" key="2">
    <source>
        <dbReference type="ARBA" id="ARBA00022723"/>
    </source>
</evidence>
<evidence type="ECO:0000256" key="6">
    <source>
        <dbReference type="ARBA" id="ARBA00023118"/>
    </source>
</evidence>
<evidence type="ECO:0000256" key="10">
    <source>
        <dbReference type="HAMAP-Rule" id="MF_01470"/>
    </source>
</evidence>
<dbReference type="InterPro" id="IPR050646">
    <property type="entry name" value="Cas1"/>
</dbReference>
<keyword evidence="3 10" id="KW-0255">Endonuclease</keyword>
<dbReference type="InterPro" id="IPR042211">
    <property type="entry name" value="CRISPR-assoc_Cas1_N"/>
</dbReference>
<dbReference type="PANTHER" id="PTHR34353:SF2">
    <property type="entry name" value="CRISPR-ASSOCIATED ENDONUCLEASE CAS1 1"/>
    <property type="match status" value="1"/>
</dbReference>